<keyword evidence="2" id="KW-1185">Reference proteome</keyword>
<dbReference type="AlphaFoldDB" id="A0A2X4TMK6"/>
<accession>A0A2X4TMK6</accession>
<dbReference type="GO" id="GO:0004850">
    <property type="term" value="F:uridine phosphorylase activity"/>
    <property type="evidence" value="ECO:0007669"/>
    <property type="project" value="UniProtKB-EC"/>
</dbReference>
<dbReference type="EMBL" id="LS483466">
    <property type="protein sequence ID" value="SQI28123.1"/>
    <property type="molecule type" value="Genomic_DNA"/>
</dbReference>
<gene>
    <name evidence="1" type="primary">udp_1</name>
    <name evidence="1" type="ORF">NCTC7307_05566</name>
</gene>
<dbReference type="InterPro" id="IPR035994">
    <property type="entry name" value="Nucleoside_phosphorylase_sf"/>
</dbReference>
<protein>
    <submittedName>
        <fullName evidence="1">Uridine phosphorylase</fullName>
        <ecNumber evidence="1">2.4.2.3</ecNumber>
    </submittedName>
</protein>
<evidence type="ECO:0000313" key="1">
    <source>
        <dbReference type="EMBL" id="SQI28123.1"/>
    </source>
</evidence>
<dbReference type="EC" id="2.4.2.3" evidence="1"/>
<keyword evidence="1" id="KW-0808">Transferase</keyword>
<dbReference type="SUPFAM" id="SSF53167">
    <property type="entry name" value="Purine and uridine phosphorylases"/>
    <property type="match status" value="1"/>
</dbReference>
<name>A0A2X4TMK6_SALER</name>
<dbReference type="Gene3D" id="3.40.50.1580">
    <property type="entry name" value="Nucleoside phosphorylase domain"/>
    <property type="match status" value="1"/>
</dbReference>
<organism evidence="1 2">
    <name type="scientific">Salmonella enterica subsp. arizonae</name>
    <dbReference type="NCBI Taxonomy" id="59203"/>
    <lineage>
        <taxon>Bacteria</taxon>
        <taxon>Pseudomonadati</taxon>
        <taxon>Pseudomonadota</taxon>
        <taxon>Gammaproteobacteria</taxon>
        <taxon>Enterobacterales</taxon>
        <taxon>Enterobacteriaceae</taxon>
        <taxon>Salmonella</taxon>
    </lineage>
</organism>
<sequence>MEEWQAMGVMNYEMESATLLTMCASQGLRAGMVAGVYRQPHSTRDSNAETMKQTESHAVKIVVEAAVVCCNFPLFCKGRRVRPFLFAWRLAGNSF</sequence>
<reference evidence="1 2" key="1">
    <citation type="submission" date="2018-06" db="EMBL/GenBank/DDBJ databases">
        <authorList>
            <consortium name="Pathogen Informatics"/>
            <person name="Doyle S."/>
        </authorList>
    </citation>
    <scope>NUCLEOTIDE SEQUENCE [LARGE SCALE GENOMIC DNA]</scope>
    <source>
        <strain evidence="1 2">NCTC7307</strain>
    </source>
</reference>
<keyword evidence="1" id="KW-0328">Glycosyltransferase</keyword>
<dbReference type="Proteomes" id="UP000248731">
    <property type="component" value="Chromosome 1"/>
</dbReference>
<dbReference type="GO" id="GO:0009116">
    <property type="term" value="P:nucleoside metabolic process"/>
    <property type="evidence" value="ECO:0007669"/>
    <property type="project" value="InterPro"/>
</dbReference>
<evidence type="ECO:0000313" key="2">
    <source>
        <dbReference type="Proteomes" id="UP000248731"/>
    </source>
</evidence>
<proteinExistence type="predicted"/>